<evidence type="ECO:0000256" key="7">
    <source>
        <dbReference type="ARBA" id="ARBA00029833"/>
    </source>
</evidence>
<evidence type="ECO:0000256" key="5">
    <source>
        <dbReference type="ARBA" id="ARBA00022927"/>
    </source>
</evidence>
<proteinExistence type="inferred from homology"/>
<dbReference type="OrthoDB" id="4089664at2759"/>
<keyword evidence="10" id="KW-1185">Reference proteome</keyword>
<reference evidence="9" key="1">
    <citation type="journal article" date="2020" name="Stud. Mycol.">
        <title>101 Dothideomycetes genomes: a test case for predicting lifestyles and emergence of pathogens.</title>
        <authorList>
            <person name="Haridas S."/>
            <person name="Albert R."/>
            <person name="Binder M."/>
            <person name="Bloem J."/>
            <person name="Labutti K."/>
            <person name="Salamov A."/>
            <person name="Andreopoulos B."/>
            <person name="Baker S."/>
            <person name="Barry K."/>
            <person name="Bills G."/>
            <person name="Bluhm B."/>
            <person name="Cannon C."/>
            <person name="Castanera R."/>
            <person name="Culley D."/>
            <person name="Daum C."/>
            <person name="Ezra D."/>
            <person name="Gonzalez J."/>
            <person name="Henrissat B."/>
            <person name="Kuo A."/>
            <person name="Liang C."/>
            <person name="Lipzen A."/>
            <person name="Lutzoni F."/>
            <person name="Magnuson J."/>
            <person name="Mondo S."/>
            <person name="Nolan M."/>
            <person name="Ohm R."/>
            <person name="Pangilinan J."/>
            <person name="Park H.-J."/>
            <person name="Ramirez L."/>
            <person name="Alfaro M."/>
            <person name="Sun H."/>
            <person name="Tritt A."/>
            <person name="Yoshinaga Y."/>
            <person name="Zwiers L.-H."/>
            <person name="Turgeon B."/>
            <person name="Goodwin S."/>
            <person name="Spatafora J."/>
            <person name="Crous P."/>
            <person name="Grigoriev I."/>
        </authorList>
    </citation>
    <scope>NUCLEOTIDE SEQUENCE</scope>
    <source>
        <strain evidence="9">CBS 119925</strain>
    </source>
</reference>
<evidence type="ECO:0000256" key="3">
    <source>
        <dbReference type="ARBA" id="ARBA00022679"/>
    </source>
</evidence>
<evidence type="ECO:0000313" key="9">
    <source>
        <dbReference type="EMBL" id="KAF2744086.1"/>
    </source>
</evidence>
<protein>
    <recommendedName>
        <fullName evidence="2">Ubiquitin-like-conjugating enzyme ATG10</fullName>
    </recommendedName>
    <alternativeName>
        <fullName evidence="7">Autophagy-related protein 10</fullName>
    </alternativeName>
</protein>
<keyword evidence="5" id="KW-0653">Protein transport</keyword>
<organism evidence="9 10">
    <name type="scientific">Sporormia fimetaria CBS 119925</name>
    <dbReference type="NCBI Taxonomy" id="1340428"/>
    <lineage>
        <taxon>Eukaryota</taxon>
        <taxon>Fungi</taxon>
        <taxon>Dikarya</taxon>
        <taxon>Ascomycota</taxon>
        <taxon>Pezizomycotina</taxon>
        <taxon>Dothideomycetes</taxon>
        <taxon>Pleosporomycetidae</taxon>
        <taxon>Pleosporales</taxon>
        <taxon>Sporormiaceae</taxon>
        <taxon>Sporormia</taxon>
    </lineage>
</organism>
<dbReference type="GO" id="GO:0000422">
    <property type="term" value="P:autophagy of mitochondrion"/>
    <property type="evidence" value="ECO:0007669"/>
    <property type="project" value="TreeGrafter"/>
</dbReference>
<feature type="region of interest" description="Disordered" evidence="8">
    <location>
        <begin position="61"/>
        <end position="83"/>
    </location>
</feature>
<evidence type="ECO:0000256" key="4">
    <source>
        <dbReference type="ARBA" id="ARBA00022786"/>
    </source>
</evidence>
<dbReference type="Proteomes" id="UP000799440">
    <property type="component" value="Unassembled WGS sequence"/>
</dbReference>
<dbReference type="Gene3D" id="3.30.1460.50">
    <property type="match status" value="1"/>
</dbReference>
<evidence type="ECO:0000256" key="6">
    <source>
        <dbReference type="ARBA" id="ARBA00023006"/>
    </source>
</evidence>
<accession>A0A6A6V2K2</accession>
<evidence type="ECO:0000256" key="1">
    <source>
        <dbReference type="ARBA" id="ARBA00005696"/>
    </source>
</evidence>
<name>A0A6A6V2K2_9PLEO</name>
<dbReference type="GO" id="GO:0005829">
    <property type="term" value="C:cytosol"/>
    <property type="evidence" value="ECO:0007669"/>
    <property type="project" value="TreeGrafter"/>
</dbReference>
<dbReference type="GO" id="GO:0061651">
    <property type="term" value="F:Atg12 conjugating enzyme activity"/>
    <property type="evidence" value="ECO:0007669"/>
    <property type="project" value="TreeGrafter"/>
</dbReference>
<evidence type="ECO:0000256" key="2">
    <source>
        <dbReference type="ARBA" id="ARBA00021099"/>
    </source>
</evidence>
<dbReference type="PANTHER" id="PTHR14957:SF1">
    <property type="entry name" value="UBIQUITIN-LIKE-CONJUGATING ENZYME ATG10"/>
    <property type="match status" value="1"/>
</dbReference>
<keyword evidence="4" id="KW-0833">Ubl conjugation pathway</keyword>
<dbReference type="AlphaFoldDB" id="A0A6A6V2K2"/>
<dbReference type="PANTHER" id="PTHR14957">
    <property type="entry name" value="UBIQUITIN-LIKE-CONJUGATING ENZYME ATG10"/>
    <property type="match status" value="1"/>
</dbReference>
<keyword evidence="5" id="KW-0813">Transport</keyword>
<evidence type="ECO:0000256" key="8">
    <source>
        <dbReference type="SAM" id="MobiDB-lite"/>
    </source>
</evidence>
<dbReference type="GO" id="GO:0000045">
    <property type="term" value="P:autophagosome assembly"/>
    <property type="evidence" value="ECO:0007669"/>
    <property type="project" value="TreeGrafter"/>
</dbReference>
<keyword evidence="6" id="KW-0072">Autophagy</keyword>
<dbReference type="EMBL" id="MU006591">
    <property type="protein sequence ID" value="KAF2744086.1"/>
    <property type="molecule type" value="Genomic_DNA"/>
</dbReference>
<dbReference type="GO" id="GO:0015031">
    <property type="term" value="P:protein transport"/>
    <property type="evidence" value="ECO:0007669"/>
    <property type="project" value="UniProtKB-KW"/>
</dbReference>
<comment type="similarity">
    <text evidence="1">Belongs to the ATG10 family.</text>
</comment>
<evidence type="ECO:0000313" key="10">
    <source>
        <dbReference type="Proteomes" id="UP000799440"/>
    </source>
</evidence>
<feature type="compositionally biased region" description="Polar residues" evidence="8">
    <location>
        <begin position="61"/>
        <end position="74"/>
    </location>
</feature>
<dbReference type="GO" id="GO:0032446">
    <property type="term" value="P:protein modification by small protein conjugation"/>
    <property type="evidence" value="ECO:0007669"/>
    <property type="project" value="TreeGrafter"/>
</dbReference>
<sequence length="246" mass="27895">MTTATLTQFPHLTEFEFIDACSELAFRCSRSHKERHDWLSVEVLRRDSIPYLRITKQLTTPNSTSPDTIHIQSSSHEDVERSDIEISSTKGTLDHNTEDAEIEDEDSEILNRTLHTSERSCPIVEYDILLSPVYRVPVLYCSIKDPQFRFPPTMDSLYRYIIPPSFKPQAEQSGVMGGITITDHPVTNSPVFFIHPCQTAAVMEAVSDRKGDMAPFEYLMLWIGAICSCVGLRVPLEVARSMIPNE</sequence>
<dbReference type="Pfam" id="PF03987">
    <property type="entry name" value="Autophagy_act_C"/>
    <property type="match status" value="1"/>
</dbReference>
<gene>
    <name evidence="9" type="ORF">M011DRAFT_496486</name>
</gene>
<keyword evidence="3" id="KW-0808">Transferase</keyword>
<dbReference type="InterPro" id="IPR007135">
    <property type="entry name" value="Atg3/Atg10"/>
</dbReference>